<dbReference type="PANTHER" id="PTHR12308">
    <property type="entry name" value="ANOCTAMIN"/>
    <property type="match status" value="1"/>
</dbReference>
<dbReference type="EMBL" id="MRZV01001657">
    <property type="protein sequence ID" value="PIK36551.1"/>
    <property type="molecule type" value="Genomic_DNA"/>
</dbReference>
<evidence type="ECO:0000256" key="6">
    <source>
        <dbReference type="RuleBase" id="RU280814"/>
    </source>
</evidence>
<evidence type="ECO:0000256" key="7">
    <source>
        <dbReference type="SAM" id="SignalP"/>
    </source>
</evidence>
<accession>A0A2G8JLC0</accession>
<reference evidence="9 10" key="1">
    <citation type="journal article" date="2017" name="PLoS Biol.">
        <title>The sea cucumber genome provides insights into morphological evolution and visceral regeneration.</title>
        <authorList>
            <person name="Zhang X."/>
            <person name="Sun L."/>
            <person name="Yuan J."/>
            <person name="Sun Y."/>
            <person name="Gao Y."/>
            <person name="Zhang L."/>
            <person name="Li S."/>
            <person name="Dai H."/>
            <person name="Hamel J.F."/>
            <person name="Liu C."/>
            <person name="Yu Y."/>
            <person name="Liu S."/>
            <person name="Lin W."/>
            <person name="Guo K."/>
            <person name="Jin S."/>
            <person name="Xu P."/>
            <person name="Storey K.B."/>
            <person name="Huan P."/>
            <person name="Zhang T."/>
            <person name="Zhou Y."/>
            <person name="Zhang J."/>
            <person name="Lin C."/>
            <person name="Li X."/>
            <person name="Xing L."/>
            <person name="Huo D."/>
            <person name="Sun M."/>
            <person name="Wang L."/>
            <person name="Mercier A."/>
            <person name="Li F."/>
            <person name="Yang H."/>
            <person name="Xiang J."/>
        </authorList>
    </citation>
    <scope>NUCLEOTIDE SEQUENCE [LARGE SCALE GENOMIC DNA]</scope>
    <source>
        <strain evidence="9">Shaxun</strain>
        <tissue evidence="9">Muscle</tissue>
    </source>
</reference>
<dbReference type="GO" id="GO:0005254">
    <property type="term" value="F:chloride channel activity"/>
    <property type="evidence" value="ECO:0007669"/>
    <property type="project" value="TreeGrafter"/>
</dbReference>
<organism evidence="9 10">
    <name type="scientific">Stichopus japonicus</name>
    <name type="common">Sea cucumber</name>
    <dbReference type="NCBI Taxonomy" id="307972"/>
    <lineage>
        <taxon>Eukaryota</taxon>
        <taxon>Metazoa</taxon>
        <taxon>Echinodermata</taxon>
        <taxon>Eleutherozoa</taxon>
        <taxon>Echinozoa</taxon>
        <taxon>Holothuroidea</taxon>
        <taxon>Aspidochirotacea</taxon>
        <taxon>Aspidochirotida</taxon>
        <taxon>Stichopodidae</taxon>
        <taxon>Apostichopus</taxon>
    </lineage>
</organism>
<keyword evidence="3 6" id="KW-0812">Transmembrane</keyword>
<feature type="chain" id="PRO_5013950101" description="Anoctamin" evidence="7">
    <location>
        <begin position="21"/>
        <end position="446"/>
    </location>
</feature>
<gene>
    <name evidence="9" type="ORF">BSL78_26616</name>
</gene>
<dbReference type="OrthoDB" id="296386at2759"/>
<dbReference type="InterPro" id="IPR049452">
    <property type="entry name" value="Anoctamin_TM"/>
</dbReference>
<feature type="signal peptide" evidence="7">
    <location>
        <begin position="1"/>
        <end position="20"/>
    </location>
</feature>
<keyword evidence="5 6" id="KW-0472">Membrane</keyword>
<comment type="caution">
    <text evidence="6">Lacks conserved residue(s) required for the propagation of feature annotation.</text>
</comment>
<feature type="transmembrane region" description="Helical" evidence="6">
    <location>
        <begin position="95"/>
        <end position="115"/>
    </location>
</feature>
<keyword evidence="7" id="KW-0732">Signal</keyword>
<feature type="transmembrane region" description="Helical" evidence="6">
    <location>
        <begin position="36"/>
        <end position="53"/>
    </location>
</feature>
<keyword evidence="4 6" id="KW-1133">Transmembrane helix</keyword>
<feature type="domain" description="Anoctamin transmembrane" evidence="8">
    <location>
        <begin position="4"/>
        <end position="405"/>
    </location>
</feature>
<comment type="caution">
    <text evidence="9">The sequence shown here is derived from an EMBL/GenBank/DDBJ whole genome shotgun (WGS) entry which is preliminary data.</text>
</comment>
<feature type="transmembrane region" description="Helical" evidence="6">
    <location>
        <begin position="370"/>
        <end position="391"/>
    </location>
</feature>
<dbReference type="AlphaFoldDB" id="A0A2G8JLC0"/>
<dbReference type="InterPro" id="IPR007632">
    <property type="entry name" value="Anoctamin"/>
</dbReference>
<proteinExistence type="inferred from homology"/>
<sequence length="446" mass="51093">MLSLIAVVAIILYRISVNVALTLDKDAKNEGANTSLITTITASILSIVAILILQENTTIDCVKCSGQVQNIRGIGFHSGQIELHRTETEYEDSLIFKYYLVSFFNFYSSSFYIAFVKGKLPGDPHSYGRIFGYRQEECDVSGCMQELFIHIATIMCVKQFLGNFQELGWPVIRNRIRSYRFRKTNAKNVSESEQYEKDYDLSSISSLGLLHEYLEMAIQFGFTTIFVAAFPLAPFFALLNNLIEIRLDAYKILTQCRRKYAARAEDIGSWYIILSAIGNLSVLTNALIIAFTSEFIPQTVYQTYYGGGELAGYMEFSLSVFNVSNFENGSAPVNSSFPNVTECRYRGYNTGPNLPYDHTKDYWLIIARKLLFVLFFEHIIFLIKIAMAFVIPDVPEDVRDQMKREKYLDYKLCFRWLFLAITIESLKYERFPTLSIIAPCNFNILQ</sequence>
<dbReference type="Proteomes" id="UP000230750">
    <property type="component" value="Unassembled WGS sequence"/>
</dbReference>
<name>A0A2G8JLC0_STIJA</name>
<dbReference type="PANTHER" id="PTHR12308:SF84">
    <property type="entry name" value="ANOCTAMIN"/>
    <property type="match status" value="1"/>
</dbReference>
<dbReference type="GO" id="GO:0005886">
    <property type="term" value="C:plasma membrane"/>
    <property type="evidence" value="ECO:0007669"/>
    <property type="project" value="TreeGrafter"/>
</dbReference>
<evidence type="ECO:0000256" key="2">
    <source>
        <dbReference type="ARBA" id="ARBA00009671"/>
    </source>
</evidence>
<feature type="transmembrane region" description="Helical" evidence="6">
    <location>
        <begin position="267"/>
        <end position="291"/>
    </location>
</feature>
<keyword evidence="10" id="KW-1185">Reference proteome</keyword>
<evidence type="ECO:0000313" key="10">
    <source>
        <dbReference type="Proteomes" id="UP000230750"/>
    </source>
</evidence>
<evidence type="ECO:0000256" key="4">
    <source>
        <dbReference type="ARBA" id="ARBA00022989"/>
    </source>
</evidence>
<comment type="subcellular location">
    <subcellularLocation>
        <location evidence="1 6">Membrane</location>
        <topology evidence="1 6">Multi-pass membrane protein</topology>
    </subcellularLocation>
</comment>
<evidence type="ECO:0000256" key="5">
    <source>
        <dbReference type="ARBA" id="ARBA00023136"/>
    </source>
</evidence>
<evidence type="ECO:0000259" key="8">
    <source>
        <dbReference type="Pfam" id="PF04547"/>
    </source>
</evidence>
<dbReference type="Pfam" id="PF04547">
    <property type="entry name" value="Anoctamin"/>
    <property type="match status" value="1"/>
</dbReference>
<evidence type="ECO:0000256" key="1">
    <source>
        <dbReference type="ARBA" id="ARBA00004141"/>
    </source>
</evidence>
<comment type="similarity">
    <text evidence="2 6">Belongs to the anoctamin family.</text>
</comment>
<protein>
    <recommendedName>
        <fullName evidence="6">Anoctamin</fullName>
    </recommendedName>
</protein>
<evidence type="ECO:0000256" key="3">
    <source>
        <dbReference type="ARBA" id="ARBA00022692"/>
    </source>
</evidence>
<evidence type="ECO:0000313" key="9">
    <source>
        <dbReference type="EMBL" id="PIK36551.1"/>
    </source>
</evidence>
<feature type="transmembrane region" description="Helical" evidence="6">
    <location>
        <begin position="216"/>
        <end position="239"/>
    </location>
</feature>